<feature type="non-terminal residue" evidence="1">
    <location>
        <position position="75"/>
    </location>
</feature>
<protein>
    <submittedName>
        <fullName evidence="1">Uncharacterized protein</fullName>
    </submittedName>
</protein>
<dbReference type="PANTHER" id="PTHR33481:SF1">
    <property type="entry name" value="ENDONUCLEASE_EXONUCLEASE_PHOSPHATASE DOMAIN-CONTAINING PROTEIN-RELATED"/>
    <property type="match status" value="1"/>
</dbReference>
<name>A0A292PHP9_9PEZI</name>
<evidence type="ECO:0000313" key="1">
    <source>
        <dbReference type="EMBL" id="CUS06699.1"/>
    </source>
</evidence>
<gene>
    <name evidence="1" type="ORF">GSTUAT00009232001</name>
</gene>
<proteinExistence type="predicted"/>
<evidence type="ECO:0000313" key="2">
    <source>
        <dbReference type="Proteomes" id="UP001412239"/>
    </source>
</evidence>
<accession>A0A292PHP9</accession>
<dbReference type="AlphaFoldDB" id="A0A292PHP9"/>
<organism evidence="1 2">
    <name type="scientific">Tuber aestivum</name>
    <name type="common">summer truffle</name>
    <dbReference type="NCBI Taxonomy" id="59557"/>
    <lineage>
        <taxon>Eukaryota</taxon>
        <taxon>Fungi</taxon>
        <taxon>Dikarya</taxon>
        <taxon>Ascomycota</taxon>
        <taxon>Pezizomycotina</taxon>
        <taxon>Pezizomycetes</taxon>
        <taxon>Pezizales</taxon>
        <taxon>Tuberaceae</taxon>
        <taxon>Tuber</taxon>
    </lineage>
</organism>
<dbReference type="Proteomes" id="UP001412239">
    <property type="component" value="Unassembled WGS sequence"/>
</dbReference>
<dbReference type="PANTHER" id="PTHR33481">
    <property type="entry name" value="REVERSE TRANSCRIPTASE"/>
    <property type="match status" value="1"/>
</dbReference>
<keyword evidence="2" id="KW-1185">Reference proteome</keyword>
<dbReference type="EMBL" id="LN891595">
    <property type="protein sequence ID" value="CUS06699.1"/>
    <property type="molecule type" value="Genomic_DNA"/>
</dbReference>
<reference evidence="1" key="1">
    <citation type="submission" date="2015-10" db="EMBL/GenBank/DDBJ databases">
        <authorList>
            <person name="Regsiter A."/>
            <person name="william w."/>
        </authorList>
    </citation>
    <scope>NUCLEOTIDE SEQUENCE</scope>
    <source>
        <strain evidence="1">Montdore</strain>
    </source>
</reference>
<sequence>MRQLYYTCITPIADYGVEVWWKGQIGLANKLQKLQAEANRRILGAFRTSPTAAMEIEATTLPIPLRLDRQCKRYA</sequence>